<accession>A0A6I3LMY3</accession>
<feature type="signal peptide" evidence="1">
    <location>
        <begin position="1"/>
        <end position="21"/>
    </location>
</feature>
<proteinExistence type="predicted"/>
<dbReference type="Proteomes" id="UP000438760">
    <property type="component" value="Unassembled WGS sequence"/>
</dbReference>
<sequence length="453" mass="49331">MKKIFMFIFVATLATFGISCSSDDNSTDDKKEEKQLVLKADKLEVKVGEAVNFSAELDNKKIDGVKILINDQPGSLKHVFKEAGTFKVVATKAGYRNSNPINVVVTENANKIILKADKSKVEVGEKVTFTAQAGGADLKDFKVSFADGTEINGTSWIADKAGSFKFFAFKEGLENSDNVEITVTAKPIDLKLTLVTNPNEVFAGKPFTLSIVTGNTPVKDAVLHVDGEALNILSDDNGEFNLYGPAGTVTFSAEFEGSFSNGVEVTIKEAEKVEAKGKGSFEFNGATHQIEDSYLVFFGLEYADESKTEVVARWQVEVGSGDLAAVYVFKTPAKKVSEGSYSPDLPNATNTTPLIAGVIRNGSTIGVSNLDMKFKFDAQVNAKNLFEGHYKGTTAPMNDKPFSIEYEGESYFFDASENSANKTRSTSRFVEANQKVKSNMISKFDRTIRTFVK</sequence>
<dbReference type="RefSeq" id="WP_155093082.1">
    <property type="nucleotide sequence ID" value="NZ_WMJX01000042.1"/>
</dbReference>
<dbReference type="PROSITE" id="PS51257">
    <property type="entry name" value="PROKAR_LIPOPROTEIN"/>
    <property type="match status" value="1"/>
</dbReference>
<keyword evidence="1" id="KW-0732">Signal</keyword>
<keyword evidence="3" id="KW-1185">Reference proteome</keyword>
<feature type="chain" id="PRO_5026037984" evidence="1">
    <location>
        <begin position="22"/>
        <end position="453"/>
    </location>
</feature>
<protein>
    <submittedName>
        <fullName evidence="2">Uncharacterized protein</fullName>
    </submittedName>
</protein>
<comment type="caution">
    <text evidence="2">The sequence shown here is derived from an EMBL/GenBank/DDBJ whole genome shotgun (WGS) entry which is preliminary data.</text>
</comment>
<reference evidence="2 3" key="1">
    <citation type="submission" date="2019-11" db="EMBL/GenBank/DDBJ databases">
        <title>Genome of Strain BIT-d1.</title>
        <authorList>
            <person name="Yang Y."/>
        </authorList>
    </citation>
    <scope>NUCLEOTIDE SEQUENCE [LARGE SCALE GENOMIC DNA]</scope>
    <source>
        <strain evidence="2 3">BIT-d1</strain>
    </source>
</reference>
<evidence type="ECO:0000256" key="1">
    <source>
        <dbReference type="SAM" id="SignalP"/>
    </source>
</evidence>
<dbReference type="Gene3D" id="2.60.40.1120">
    <property type="entry name" value="Carboxypeptidase-like, regulatory domain"/>
    <property type="match status" value="1"/>
</dbReference>
<evidence type="ECO:0000313" key="3">
    <source>
        <dbReference type="Proteomes" id="UP000438760"/>
    </source>
</evidence>
<dbReference type="AlphaFoldDB" id="A0A6I3LMY3"/>
<dbReference type="OrthoDB" id="1353940at2"/>
<dbReference type="EMBL" id="WMJX01000042">
    <property type="protein sequence ID" value="MTG99077.1"/>
    <property type="molecule type" value="Genomic_DNA"/>
</dbReference>
<gene>
    <name evidence="2" type="ORF">GJV76_13195</name>
</gene>
<name>A0A6I3LMY3_9FLAO</name>
<organism evidence="2 3">
    <name type="scientific">Myroides albus</name>
    <dbReference type="NCBI Taxonomy" id="2562892"/>
    <lineage>
        <taxon>Bacteria</taxon>
        <taxon>Pseudomonadati</taxon>
        <taxon>Bacteroidota</taxon>
        <taxon>Flavobacteriia</taxon>
        <taxon>Flavobacteriales</taxon>
        <taxon>Flavobacteriaceae</taxon>
        <taxon>Myroides</taxon>
    </lineage>
</organism>
<evidence type="ECO:0000313" key="2">
    <source>
        <dbReference type="EMBL" id="MTG99077.1"/>
    </source>
</evidence>